<evidence type="ECO:0000256" key="1">
    <source>
        <dbReference type="SAM" id="MobiDB-lite"/>
    </source>
</evidence>
<feature type="compositionally biased region" description="Polar residues" evidence="1">
    <location>
        <begin position="34"/>
        <end position="55"/>
    </location>
</feature>
<dbReference type="HOGENOM" id="CLU_1386677_0_0_1"/>
<evidence type="ECO:0000313" key="3">
    <source>
        <dbReference type="Proteomes" id="UP000009168"/>
    </source>
</evidence>
<dbReference type="InParanoid" id="Q22RP5"/>
<proteinExistence type="predicted"/>
<feature type="region of interest" description="Disordered" evidence="1">
    <location>
        <begin position="1"/>
        <end position="81"/>
    </location>
</feature>
<evidence type="ECO:0000313" key="2">
    <source>
        <dbReference type="EMBL" id="EAR88077.1"/>
    </source>
</evidence>
<keyword evidence="3" id="KW-1185">Reference proteome</keyword>
<dbReference type="GeneID" id="7823220"/>
<protein>
    <submittedName>
        <fullName evidence="2">Uncharacterized protein</fullName>
    </submittedName>
</protein>
<dbReference type="RefSeq" id="XP_001008322.1">
    <property type="nucleotide sequence ID" value="XM_001008322.1"/>
</dbReference>
<feature type="compositionally biased region" description="Polar residues" evidence="1">
    <location>
        <begin position="66"/>
        <end position="81"/>
    </location>
</feature>
<accession>Q22RP5</accession>
<feature type="region of interest" description="Disordered" evidence="1">
    <location>
        <begin position="154"/>
        <end position="197"/>
    </location>
</feature>
<name>Q22RP5_TETTS</name>
<reference evidence="3" key="1">
    <citation type="journal article" date="2006" name="PLoS Biol.">
        <title>Macronuclear genome sequence of the ciliate Tetrahymena thermophila, a model eukaryote.</title>
        <authorList>
            <person name="Eisen J.A."/>
            <person name="Coyne R.S."/>
            <person name="Wu M."/>
            <person name="Wu D."/>
            <person name="Thiagarajan M."/>
            <person name="Wortman J.R."/>
            <person name="Badger J.H."/>
            <person name="Ren Q."/>
            <person name="Amedeo P."/>
            <person name="Jones K.M."/>
            <person name="Tallon L.J."/>
            <person name="Delcher A.L."/>
            <person name="Salzberg S.L."/>
            <person name="Silva J.C."/>
            <person name="Haas B.J."/>
            <person name="Majoros W.H."/>
            <person name="Farzad M."/>
            <person name="Carlton J.M."/>
            <person name="Smith R.K. Jr."/>
            <person name="Garg J."/>
            <person name="Pearlman R.E."/>
            <person name="Karrer K.M."/>
            <person name="Sun L."/>
            <person name="Manning G."/>
            <person name="Elde N.C."/>
            <person name="Turkewitz A.P."/>
            <person name="Asai D.J."/>
            <person name="Wilkes D.E."/>
            <person name="Wang Y."/>
            <person name="Cai H."/>
            <person name="Collins K."/>
            <person name="Stewart B.A."/>
            <person name="Lee S.R."/>
            <person name="Wilamowska K."/>
            <person name="Weinberg Z."/>
            <person name="Ruzzo W.L."/>
            <person name="Wloga D."/>
            <person name="Gaertig J."/>
            <person name="Frankel J."/>
            <person name="Tsao C.-C."/>
            <person name="Gorovsky M.A."/>
            <person name="Keeling P.J."/>
            <person name="Waller R.F."/>
            <person name="Patron N.J."/>
            <person name="Cherry J.M."/>
            <person name="Stover N.A."/>
            <person name="Krieger C.J."/>
            <person name="del Toro C."/>
            <person name="Ryder H.F."/>
            <person name="Williamson S.C."/>
            <person name="Barbeau R.A."/>
            <person name="Hamilton E.P."/>
            <person name="Orias E."/>
        </authorList>
    </citation>
    <scope>NUCLEOTIDE SEQUENCE [LARGE SCALE GENOMIC DNA]</scope>
    <source>
        <strain evidence="3">SB210</strain>
    </source>
</reference>
<dbReference type="AlphaFoldDB" id="Q22RP5"/>
<dbReference type="Proteomes" id="UP000009168">
    <property type="component" value="Unassembled WGS sequence"/>
</dbReference>
<dbReference type="EMBL" id="GG662845">
    <property type="protein sequence ID" value="EAR88077.1"/>
    <property type="molecule type" value="Genomic_DNA"/>
</dbReference>
<feature type="compositionally biased region" description="Low complexity" evidence="1">
    <location>
        <begin position="154"/>
        <end position="174"/>
    </location>
</feature>
<dbReference type="KEGG" id="tet:TTHERM_00013430"/>
<organism evidence="2 3">
    <name type="scientific">Tetrahymena thermophila (strain SB210)</name>
    <dbReference type="NCBI Taxonomy" id="312017"/>
    <lineage>
        <taxon>Eukaryota</taxon>
        <taxon>Sar</taxon>
        <taxon>Alveolata</taxon>
        <taxon>Ciliophora</taxon>
        <taxon>Intramacronucleata</taxon>
        <taxon>Oligohymenophorea</taxon>
        <taxon>Hymenostomatida</taxon>
        <taxon>Tetrahymenina</taxon>
        <taxon>Tetrahymenidae</taxon>
        <taxon>Tetrahymena</taxon>
    </lineage>
</organism>
<feature type="compositionally biased region" description="Basic and acidic residues" evidence="1">
    <location>
        <begin position="56"/>
        <end position="65"/>
    </location>
</feature>
<gene>
    <name evidence="2" type="ORF">TTHERM_00013430</name>
</gene>
<sequence length="197" mass="22711">MGPCQSCKQKEKNSEIIIPDDISTIRKSGKDTQSKTSKQQNGSFIQNWSDLQIESQEQKKREQQGNEKNTAQGNQNDENIRRGTNTYFCSIENDVESNKNKIFNNAIIDINENKSDIEILLELEKMNSNLNLNAKDEVEENQKKPNQQFLDQLTQSNKSQTSKTQTNNNQTYTNKTKDKDQQSERLSMNNILKDLDD</sequence>